<feature type="transmembrane region" description="Helical" evidence="5">
    <location>
        <begin position="250"/>
        <end position="271"/>
    </location>
</feature>
<feature type="region of interest" description="Disordered" evidence="6">
    <location>
        <begin position="1"/>
        <end position="27"/>
    </location>
</feature>
<dbReference type="PANTHER" id="PTHR23291:SF47">
    <property type="entry name" value="TRANSMEMBRANE BAX INHIBITOR MOTIF CONTAINING 7"/>
    <property type="match status" value="1"/>
</dbReference>
<evidence type="ECO:0000313" key="7">
    <source>
        <dbReference type="EMBL" id="CEF66571.1"/>
    </source>
</evidence>
<accession>A0A090L9W8</accession>
<keyword evidence="2 5" id="KW-0812">Transmembrane</keyword>
<reference evidence="9" key="2">
    <citation type="submission" date="2020-12" db="UniProtKB">
        <authorList>
            <consortium name="WormBaseParasite"/>
        </authorList>
    </citation>
    <scope>IDENTIFICATION</scope>
</reference>
<dbReference type="OMA" id="MTIFARC"/>
<feature type="transmembrane region" description="Helical" evidence="5">
    <location>
        <begin position="60"/>
        <end position="82"/>
    </location>
</feature>
<dbReference type="OrthoDB" id="7933078at2759"/>
<keyword evidence="3 5" id="KW-1133">Transmembrane helix</keyword>
<reference evidence="7 8" key="1">
    <citation type="submission" date="2014-09" db="EMBL/GenBank/DDBJ databases">
        <authorList>
            <person name="Martin A.A."/>
        </authorList>
    </citation>
    <scope>NUCLEOTIDE SEQUENCE</scope>
    <source>
        <strain evidence="8">ED321</strain>
        <strain evidence="7">ED321 Heterogonic</strain>
    </source>
</reference>
<dbReference type="EMBL" id="LN609529">
    <property type="protein sequence ID" value="CEF66571.1"/>
    <property type="molecule type" value="Genomic_DNA"/>
</dbReference>
<protein>
    <submittedName>
        <fullName evidence="7 9">Bax inhibitor 1-related family-containing protein</fullName>
    </submittedName>
</protein>
<evidence type="ECO:0000313" key="9">
    <source>
        <dbReference type="WBParaSite" id="SRAE_2000123900.1"/>
    </source>
</evidence>
<name>A0A090L9W8_STRRB</name>
<evidence type="ECO:0000256" key="2">
    <source>
        <dbReference type="ARBA" id="ARBA00022692"/>
    </source>
</evidence>
<keyword evidence="8" id="KW-1185">Reference proteome</keyword>
<evidence type="ECO:0000256" key="6">
    <source>
        <dbReference type="SAM" id="MobiDB-lite"/>
    </source>
</evidence>
<comment type="subcellular location">
    <subcellularLocation>
        <location evidence="1">Membrane</location>
        <topology evidence="1">Multi-pass membrane protein</topology>
    </subcellularLocation>
</comment>
<dbReference type="AlphaFoldDB" id="A0A090L9W8"/>
<dbReference type="GO" id="GO:0016020">
    <property type="term" value="C:membrane"/>
    <property type="evidence" value="ECO:0007669"/>
    <property type="project" value="UniProtKB-SubCell"/>
</dbReference>
<dbReference type="GeneID" id="36378935"/>
<feature type="transmembrane region" description="Helical" evidence="5">
    <location>
        <begin position="97"/>
        <end position="117"/>
    </location>
</feature>
<dbReference type="CTD" id="36378935"/>
<feature type="transmembrane region" description="Helical" evidence="5">
    <location>
        <begin position="211"/>
        <end position="230"/>
    </location>
</feature>
<dbReference type="Pfam" id="PF01027">
    <property type="entry name" value="Bax1-I"/>
    <property type="match status" value="1"/>
</dbReference>
<sequence length="273" mass="30870">MYGNDKKIPPYPHNQNPPQYETPGGGDLKIQVDNNQQPNVAFFIIQFEDPIVRKKFVGKVLFTVAVMISVVATITGLSYIPFFRDFLNDEENRKTNLFILIGLLLAWYIIAFVTLLVRCVRKIYPLNIIMLTLNAVLMGFVIAILTAYVPPIVVIKAACETFLILTIVAVLARYTRIDATGFGFMWKFFLISTIISCISFVIIYFYGGTSLLANILSTVMVFIYSIYIFIDLQLIMGGKRNAISPDEPVYASIMLFVDIMLLFMVIFGIYAQS</sequence>
<dbReference type="PANTHER" id="PTHR23291">
    <property type="entry name" value="BAX INHIBITOR-RELATED"/>
    <property type="match status" value="1"/>
</dbReference>
<proteinExistence type="inferred from homology"/>
<keyword evidence="4 5" id="KW-0472">Membrane</keyword>
<evidence type="ECO:0000256" key="5">
    <source>
        <dbReference type="RuleBase" id="RU004379"/>
    </source>
</evidence>
<dbReference type="RefSeq" id="XP_024505771.1">
    <property type="nucleotide sequence ID" value="XM_024652167.1"/>
</dbReference>
<feature type="transmembrane region" description="Helical" evidence="5">
    <location>
        <begin position="184"/>
        <end position="205"/>
    </location>
</feature>
<dbReference type="WormBase" id="SRAE_2000123900">
    <property type="protein sequence ID" value="SRP03189"/>
    <property type="gene ID" value="WBGene00261441"/>
</dbReference>
<evidence type="ECO:0000256" key="3">
    <source>
        <dbReference type="ARBA" id="ARBA00022989"/>
    </source>
</evidence>
<gene>
    <name evidence="7 9 10" type="ORF">SRAE_2000123900</name>
</gene>
<organism evidence="7">
    <name type="scientific">Strongyloides ratti</name>
    <name type="common">Parasitic roundworm</name>
    <dbReference type="NCBI Taxonomy" id="34506"/>
    <lineage>
        <taxon>Eukaryota</taxon>
        <taxon>Metazoa</taxon>
        <taxon>Ecdysozoa</taxon>
        <taxon>Nematoda</taxon>
        <taxon>Chromadorea</taxon>
        <taxon>Rhabditida</taxon>
        <taxon>Tylenchina</taxon>
        <taxon>Panagrolaimomorpha</taxon>
        <taxon>Strongyloidoidea</taxon>
        <taxon>Strongyloididae</taxon>
        <taxon>Strongyloides</taxon>
    </lineage>
</organism>
<feature type="transmembrane region" description="Helical" evidence="5">
    <location>
        <begin position="153"/>
        <end position="172"/>
    </location>
</feature>
<feature type="transmembrane region" description="Helical" evidence="5">
    <location>
        <begin position="124"/>
        <end position="147"/>
    </location>
</feature>
<evidence type="ECO:0000256" key="4">
    <source>
        <dbReference type="ARBA" id="ARBA00023136"/>
    </source>
</evidence>
<dbReference type="Proteomes" id="UP000035682">
    <property type="component" value="Unplaced"/>
</dbReference>
<comment type="similarity">
    <text evidence="5">Belongs to the BI1 family.</text>
</comment>
<evidence type="ECO:0000256" key="1">
    <source>
        <dbReference type="ARBA" id="ARBA00004141"/>
    </source>
</evidence>
<evidence type="ECO:0000313" key="10">
    <source>
        <dbReference type="WormBase" id="SRAE_2000123900"/>
    </source>
</evidence>
<evidence type="ECO:0000313" key="8">
    <source>
        <dbReference type="Proteomes" id="UP000035682"/>
    </source>
</evidence>
<dbReference type="WBParaSite" id="SRAE_2000123900.1">
    <property type="protein sequence ID" value="SRAE_2000123900.1"/>
    <property type="gene ID" value="WBGene00261441"/>
</dbReference>
<dbReference type="InterPro" id="IPR006214">
    <property type="entry name" value="Bax_inhibitor_1-related"/>
</dbReference>